<feature type="compositionally biased region" description="Basic residues" evidence="1">
    <location>
        <begin position="237"/>
        <end position="247"/>
    </location>
</feature>
<keyword evidence="3" id="KW-1185">Reference proteome</keyword>
<evidence type="ECO:0000313" key="3">
    <source>
        <dbReference type="Proteomes" id="UP000664534"/>
    </source>
</evidence>
<proteinExistence type="predicted"/>
<sequence>MPPFRNPFNKKPPVVNGVPTTQDENVRPSLGVRGDQASQRPSYTGSRASSSLSIKPRKEETAEYKLSGVCPKYSTSRMNLEDRANPRPLVVNDSGVYLPPSPTEKKSFWQKSPTSTMSSNHRSMLNDNEPFSISRESFDSYRRSFDISARSPVYPHESTGPRQSLDSTMSRPSRSAVKSDSFSRPEPTTEDEEGFEDVGLNDEGKQPPKKKGIFARFGDNSETPVTGDAPRPGSSHRGFHLPGRKRGQSLGQGAELGNMDRPIANGNDDGVVR</sequence>
<comment type="caution">
    <text evidence="2">The sequence shown here is derived from an EMBL/GenBank/DDBJ whole genome shotgun (WGS) entry which is preliminary data.</text>
</comment>
<organism evidence="2 3">
    <name type="scientific">Imshaugia aleurites</name>
    <dbReference type="NCBI Taxonomy" id="172621"/>
    <lineage>
        <taxon>Eukaryota</taxon>
        <taxon>Fungi</taxon>
        <taxon>Dikarya</taxon>
        <taxon>Ascomycota</taxon>
        <taxon>Pezizomycotina</taxon>
        <taxon>Lecanoromycetes</taxon>
        <taxon>OSLEUM clade</taxon>
        <taxon>Lecanoromycetidae</taxon>
        <taxon>Lecanorales</taxon>
        <taxon>Lecanorineae</taxon>
        <taxon>Parmeliaceae</taxon>
        <taxon>Imshaugia</taxon>
    </lineage>
</organism>
<feature type="compositionally biased region" description="Low complexity" evidence="1">
    <location>
        <begin position="1"/>
        <end position="13"/>
    </location>
</feature>
<feature type="compositionally biased region" description="Polar residues" evidence="1">
    <location>
        <begin position="109"/>
        <end position="131"/>
    </location>
</feature>
<reference evidence="2" key="1">
    <citation type="submission" date="2021-03" db="EMBL/GenBank/DDBJ databases">
        <authorList>
            <person name="Tagirdzhanova G."/>
        </authorList>
    </citation>
    <scope>NUCLEOTIDE SEQUENCE</scope>
</reference>
<dbReference type="EMBL" id="CAJPDT010000006">
    <property type="protein sequence ID" value="CAF9909562.1"/>
    <property type="molecule type" value="Genomic_DNA"/>
</dbReference>
<gene>
    <name evidence="2" type="ORF">IMSHALPRED_008405</name>
</gene>
<dbReference type="Proteomes" id="UP000664534">
    <property type="component" value="Unassembled WGS sequence"/>
</dbReference>
<name>A0A8H3HZZ4_9LECA</name>
<evidence type="ECO:0000256" key="1">
    <source>
        <dbReference type="SAM" id="MobiDB-lite"/>
    </source>
</evidence>
<feature type="region of interest" description="Disordered" evidence="1">
    <location>
        <begin position="147"/>
        <end position="273"/>
    </location>
</feature>
<dbReference type="OrthoDB" id="5397330at2759"/>
<feature type="compositionally biased region" description="Polar residues" evidence="1">
    <location>
        <begin position="36"/>
        <end position="53"/>
    </location>
</feature>
<feature type="compositionally biased region" description="Acidic residues" evidence="1">
    <location>
        <begin position="188"/>
        <end position="200"/>
    </location>
</feature>
<feature type="compositionally biased region" description="Polar residues" evidence="1">
    <location>
        <begin position="160"/>
        <end position="182"/>
    </location>
</feature>
<protein>
    <submittedName>
        <fullName evidence="2">Uncharacterized protein</fullName>
    </submittedName>
</protein>
<evidence type="ECO:0000313" key="2">
    <source>
        <dbReference type="EMBL" id="CAF9909562.1"/>
    </source>
</evidence>
<feature type="region of interest" description="Disordered" evidence="1">
    <location>
        <begin position="1"/>
        <end position="61"/>
    </location>
</feature>
<accession>A0A8H3HZZ4</accession>
<dbReference type="AlphaFoldDB" id="A0A8H3HZZ4"/>
<feature type="region of interest" description="Disordered" evidence="1">
    <location>
        <begin position="77"/>
        <end position="131"/>
    </location>
</feature>